<comment type="subcellular location">
    <subcellularLocation>
        <location evidence="1 10">Cell membrane</location>
        <topology evidence="1 10">Multi-pass membrane protein</topology>
    </subcellularLocation>
</comment>
<evidence type="ECO:0000313" key="12">
    <source>
        <dbReference type="Proteomes" id="UP000451354"/>
    </source>
</evidence>
<evidence type="ECO:0000256" key="7">
    <source>
        <dbReference type="ARBA" id="ARBA00035120"/>
    </source>
</evidence>
<keyword evidence="2 10" id="KW-1003">Cell membrane</keyword>
<reference evidence="12" key="1">
    <citation type="journal article" date="2022" name="Int. J. Syst. Evol. Microbiol.">
        <title>Cellulosimicrobium protaetiae sp. nov., isolated from the gut of the larva of Protaetia brevitarsis seulensis.</title>
        <authorList>
            <person name="Le Han H."/>
            <person name="Nguyen T.T.H."/>
            <person name="Li Z."/>
            <person name="Shin N.R."/>
            <person name="Kim S.G."/>
        </authorList>
    </citation>
    <scope>NUCLEOTIDE SEQUENCE [LARGE SCALE GENOMIC DNA]</scope>
    <source>
        <strain evidence="12">BI34</strain>
    </source>
</reference>
<feature type="transmembrane region" description="Helical" evidence="10">
    <location>
        <begin position="99"/>
        <end position="122"/>
    </location>
</feature>
<dbReference type="GO" id="GO:0062054">
    <property type="term" value="F:fluoride channel activity"/>
    <property type="evidence" value="ECO:0007669"/>
    <property type="project" value="UniProtKB-UniRule"/>
</dbReference>
<comment type="catalytic activity">
    <reaction evidence="8">
        <text>fluoride(in) = fluoride(out)</text>
        <dbReference type="Rhea" id="RHEA:76159"/>
        <dbReference type="ChEBI" id="CHEBI:17051"/>
    </reaction>
    <physiologicalReaction direction="left-to-right" evidence="8">
        <dbReference type="Rhea" id="RHEA:76160"/>
    </physiologicalReaction>
</comment>
<dbReference type="GO" id="GO:0046872">
    <property type="term" value="F:metal ion binding"/>
    <property type="evidence" value="ECO:0007669"/>
    <property type="project" value="UniProtKB-KW"/>
</dbReference>
<feature type="transmembrane region" description="Helical" evidence="10">
    <location>
        <begin position="36"/>
        <end position="55"/>
    </location>
</feature>
<feature type="binding site" evidence="10">
    <location>
        <position position="80"/>
    </location>
    <ligand>
        <name>Na(+)</name>
        <dbReference type="ChEBI" id="CHEBI:29101"/>
        <note>structural</note>
    </ligand>
</feature>
<keyword evidence="10" id="KW-0479">Metal-binding</keyword>
<evidence type="ECO:0000256" key="6">
    <source>
        <dbReference type="ARBA" id="ARBA00023303"/>
    </source>
</evidence>
<dbReference type="EMBL" id="CP052757">
    <property type="protein sequence ID" value="QJW35238.1"/>
    <property type="molecule type" value="Genomic_DNA"/>
</dbReference>
<dbReference type="PANTHER" id="PTHR28259:SF1">
    <property type="entry name" value="FLUORIDE EXPORT PROTEIN 1-RELATED"/>
    <property type="match status" value="1"/>
</dbReference>
<keyword evidence="5 10" id="KW-0472">Membrane</keyword>
<evidence type="ECO:0000256" key="9">
    <source>
        <dbReference type="ARBA" id="ARBA00049940"/>
    </source>
</evidence>
<accession>A0A6M5UDT8</accession>
<protein>
    <recommendedName>
        <fullName evidence="10">Fluoride-specific ion channel FluC</fullName>
    </recommendedName>
</protein>
<comment type="activity regulation">
    <text evidence="10">Na(+) is not transported, but it plays an essential structural role and its presence is essential for fluoride channel function.</text>
</comment>
<evidence type="ECO:0000256" key="1">
    <source>
        <dbReference type="ARBA" id="ARBA00004651"/>
    </source>
</evidence>
<evidence type="ECO:0000256" key="2">
    <source>
        <dbReference type="ARBA" id="ARBA00022475"/>
    </source>
</evidence>
<keyword evidence="10" id="KW-0813">Transport</keyword>
<keyword evidence="3 10" id="KW-0812">Transmembrane</keyword>
<evidence type="ECO:0000256" key="5">
    <source>
        <dbReference type="ARBA" id="ARBA00023136"/>
    </source>
</evidence>
<keyword evidence="4 10" id="KW-1133">Transmembrane helix</keyword>
<feature type="binding site" evidence="10">
    <location>
        <position position="77"/>
    </location>
    <ligand>
        <name>Na(+)</name>
        <dbReference type="ChEBI" id="CHEBI:29101"/>
        <note>structural</note>
    </ligand>
</feature>
<dbReference type="HAMAP" id="MF_00454">
    <property type="entry name" value="FluC"/>
    <property type="match status" value="1"/>
</dbReference>
<gene>
    <name evidence="10" type="primary">fluC</name>
    <name evidence="10" type="synonym">crcB</name>
    <name evidence="11" type="ORF">FIC82_002475</name>
</gene>
<name>A0A6M5UDT8_9MICO</name>
<dbReference type="KEGG" id="cprt:FIC82_002475"/>
<dbReference type="InterPro" id="IPR003691">
    <property type="entry name" value="FluC"/>
</dbReference>
<comment type="function">
    <text evidence="9 10">Fluoride-specific ion channel. Important for reducing fluoride concentration in the cell, thus reducing its toxicity.</text>
</comment>
<dbReference type="PANTHER" id="PTHR28259">
    <property type="entry name" value="FLUORIDE EXPORT PROTEIN 1-RELATED"/>
    <property type="match status" value="1"/>
</dbReference>
<organism evidence="11 12">
    <name type="scientific">Cellulosimicrobium protaetiae</name>
    <dbReference type="NCBI Taxonomy" id="2587808"/>
    <lineage>
        <taxon>Bacteria</taxon>
        <taxon>Bacillati</taxon>
        <taxon>Actinomycetota</taxon>
        <taxon>Actinomycetes</taxon>
        <taxon>Micrococcales</taxon>
        <taxon>Promicromonosporaceae</taxon>
        <taxon>Cellulosimicrobium</taxon>
    </lineage>
</organism>
<dbReference type="AlphaFoldDB" id="A0A6M5UDT8"/>
<dbReference type="GO" id="GO:0140114">
    <property type="term" value="P:cellular detoxification of fluoride"/>
    <property type="evidence" value="ECO:0007669"/>
    <property type="project" value="UniProtKB-UniRule"/>
</dbReference>
<dbReference type="Pfam" id="PF02537">
    <property type="entry name" value="CRCB"/>
    <property type="match status" value="1"/>
</dbReference>
<keyword evidence="12" id="KW-1185">Reference proteome</keyword>
<evidence type="ECO:0000256" key="4">
    <source>
        <dbReference type="ARBA" id="ARBA00022989"/>
    </source>
</evidence>
<dbReference type="RefSeq" id="WP_168731425.1">
    <property type="nucleotide sequence ID" value="NZ_CP052757.1"/>
</dbReference>
<sequence length="125" mass="12333">MTGVPELALVAVAGGLGAASRFLLDTLVARHNRWSTPLGTVVVNVTACFLLGLLTGWGVTHPGHGDVAAVLGIGFLGGYSTFSTASVEGARLLLAGRGAVALLHALGMLVVCVAAAVTGIALGSA</sequence>
<evidence type="ECO:0000256" key="8">
    <source>
        <dbReference type="ARBA" id="ARBA00035585"/>
    </source>
</evidence>
<feature type="transmembrane region" description="Helical" evidence="10">
    <location>
        <begin position="6"/>
        <end position="24"/>
    </location>
</feature>
<keyword evidence="6 10" id="KW-0407">Ion channel</keyword>
<keyword evidence="10" id="KW-0915">Sodium</keyword>
<dbReference type="GO" id="GO:0005886">
    <property type="term" value="C:plasma membrane"/>
    <property type="evidence" value="ECO:0007669"/>
    <property type="project" value="UniProtKB-SubCell"/>
</dbReference>
<dbReference type="Proteomes" id="UP000451354">
    <property type="component" value="Chromosome"/>
</dbReference>
<feature type="transmembrane region" description="Helical" evidence="10">
    <location>
        <begin position="67"/>
        <end position="87"/>
    </location>
</feature>
<keyword evidence="10" id="KW-0406">Ion transport</keyword>
<comment type="similarity">
    <text evidence="7 10">Belongs to the fluoride channel Fluc/FEX (TC 1.A.43) family.</text>
</comment>
<proteinExistence type="inferred from homology"/>
<evidence type="ECO:0000256" key="10">
    <source>
        <dbReference type="HAMAP-Rule" id="MF_00454"/>
    </source>
</evidence>
<evidence type="ECO:0000313" key="11">
    <source>
        <dbReference type="EMBL" id="QJW35238.1"/>
    </source>
</evidence>
<evidence type="ECO:0000256" key="3">
    <source>
        <dbReference type="ARBA" id="ARBA00022692"/>
    </source>
</evidence>